<proteinExistence type="predicted"/>
<name>A0AAE3UAG7_9BACT</name>
<dbReference type="AlphaFoldDB" id="A0AAE3UAG7"/>
<comment type="caution">
    <text evidence="1">The sequence shown here is derived from an EMBL/GenBank/DDBJ whole genome shotgun (WGS) entry which is preliminary data.</text>
</comment>
<evidence type="ECO:0000313" key="1">
    <source>
        <dbReference type="EMBL" id="MDJ1483288.1"/>
    </source>
</evidence>
<evidence type="ECO:0000313" key="2">
    <source>
        <dbReference type="Proteomes" id="UP001241110"/>
    </source>
</evidence>
<reference evidence="1" key="1">
    <citation type="submission" date="2023-05" db="EMBL/GenBank/DDBJ databases">
        <authorList>
            <person name="Zhang X."/>
        </authorList>
    </citation>
    <scope>NUCLEOTIDE SEQUENCE</scope>
    <source>
        <strain evidence="1">YF14B1</strain>
    </source>
</reference>
<gene>
    <name evidence="1" type="ORF">QNI16_22510</name>
</gene>
<protein>
    <submittedName>
        <fullName evidence="1">Uncharacterized protein</fullName>
    </submittedName>
</protein>
<dbReference type="Proteomes" id="UP001241110">
    <property type="component" value="Unassembled WGS sequence"/>
</dbReference>
<dbReference type="Gene3D" id="2.160.20.120">
    <property type="match status" value="1"/>
</dbReference>
<dbReference type="RefSeq" id="WP_313982984.1">
    <property type="nucleotide sequence ID" value="NZ_JASJOS010000010.1"/>
</dbReference>
<dbReference type="EMBL" id="JASJOS010000010">
    <property type="protein sequence ID" value="MDJ1483288.1"/>
    <property type="molecule type" value="Genomic_DNA"/>
</dbReference>
<organism evidence="1 2">
    <name type="scientific">Xanthocytophaga flava</name>
    <dbReference type="NCBI Taxonomy" id="3048013"/>
    <lineage>
        <taxon>Bacteria</taxon>
        <taxon>Pseudomonadati</taxon>
        <taxon>Bacteroidota</taxon>
        <taxon>Cytophagia</taxon>
        <taxon>Cytophagales</taxon>
        <taxon>Rhodocytophagaceae</taxon>
        <taxon>Xanthocytophaga</taxon>
    </lineage>
</organism>
<sequence>MKTSNKLLLGFVGVLFAGMLTCNFILKAEYERIKNEKIVSKEYRTLSKDSFKYIKVDGTNQLFTTTDDDSEVLVEYATTYEITSLQDISSFAKIRFIGDTLLVNFEAIPDSLRTYDNQRLIIRCPSVSFIELKNVNKGYLSDFKLSDLTIHLKGTSYLGVLNNRIDKMILQEYNDSSCEINMTNGAEFKKDTAKKYINHLKLTLKDRSSFNADDIPFTTIDPIVDDSANISLSGASLRPLLKRSVQQ</sequence>
<accession>A0AAE3UAG7</accession>